<evidence type="ECO:0000256" key="13">
    <source>
        <dbReference type="SAM" id="Phobius"/>
    </source>
</evidence>
<dbReference type="OrthoDB" id="409725at2759"/>
<keyword evidence="11" id="KW-0333">Golgi apparatus</keyword>
<proteinExistence type="inferred from homology"/>
<dbReference type="GeneID" id="110254971"/>
<reference evidence="14" key="1">
    <citation type="submission" date="2022-11" db="UniProtKB">
        <authorList>
            <consortium name="EnsemblMetazoa"/>
        </authorList>
    </citation>
    <scope>IDENTIFICATION</scope>
</reference>
<feature type="transmembrane region" description="Helical" evidence="13">
    <location>
        <begin position="67"/>
        <end position="86"/>
    </location>
</feature>
<dbReference type="Gene3D" id="1.20.1280.290">
    <property type="match status" value="3"/>
</dbReference>
<dbReference type="RefSeq" id="XP_028519771.1">
    <property type="nucleotide sequence ID" value="XM_028663970.1"/>
</dbReference>
<dbReference type="PANTHER" id="PTHR10791">
    <property type="entry name" value="RAG1-ACTIVATING PROTEIN 1"/>
    <property type="match status" value="1"/>
</dbReference>
<evidence type="ECO:0000256" key="4">
    <source>
        <dbReference type="ARBA" id="ARBA00021741"/>
    </source>
</evidence>
<evidence type="ECO:0000256" key="3">
    <source>
        <dbReference type="ARBA" id="ARBA00007809"/>
    </source>
</evidence>
<evidence type="ECO:0000256" key="6">
    <source>
        <dbReference type="ARBA" id="ARBA00022475"/>
    </source>
</evidence>
<dbReference type="GO" id="GO:0005886">
    <property type="term" value="C:plasma membrane"/>
    <property type="evidence" value="ECO:0007669"/>
    <property type="project" value="UniProtKB-SubCell"/>
</dbReference>
<keyword evidence="10 13" id="KW-1133">Transmembrane helix</keyword>
<dbReference type="InterPro" id="IPR004316">
    <property type="entry name" value="SWEET_rpt"/>
</dbReference>
<feature type="transmembrane region" description="Helical" evidence="13">
    <location>
        <begin position="36"/>
        <end position="55"/>
    </location>
</feature>
<keyword evidence="9" id="KW-0677">Repeat</keyword>
<dbReference type="PANTHER" id="PTHR10791:SF30">
    <property type="entry name" value="SUGAR TRANSPORTER SWEET1"/>
    <property type="match status" value="1"/>
</dbReference>
<evidence type="ECO:0000256" key="10">
    <source>
        <dbReference type="ARBA" id="ARBA00022989"/>
    </source>
</evidence>
<evidence type="ECO:0000256" key="12">
    <source>
        <dbReference type="ARBA" id="ARBA00023136"/>
    </source>
</evidence>
<dbReference type="EnsemblMetazoa" id="XM_028663970.1">
    <property type="protein sequence ID" value="XP_028519771.1"/>
    <property type="gene ID" value="LOC110254971"/>
</dbReference>
<keyword evidence="5" id="KW-0813">Transport</keyword>
<comment type="similarity">
    <text evidence="3">Belongs to the SWEET sugar transporter family.</text>
</comment>
<evidence type="ECO:0000256" key="8">
    <source>
        <dbReference type="ARBA" id="ARBA00022692"/>
    </source>
</evidence>
<feature type="transmembrane region" description="Helical" evidence="13">
    <location>
        <begin position="264"/>
        <end position="280"/>
    </location>
</feature>
<protein>
    <recommendedName>
        <fullName evidence="4">Sugar transporter SWEET1</fullName>
    </recommendedName>
</protein>
<feature type="transmembrane region" description="Helical" evidence="13">
    <location>
        <begin position="92"/>
        <end position="112"/>
    </location>
</feature>
<dbReference type="FunFam" id="1.20.1280.290:FF:000010">
    <property type="entry name" value="Sugar transporter SWEET"/>
    <property type="match status" value="1"/>
</dbReference>
<dbReference type="GO" id="GO:0051119">
    <property type="term" value="F:sugar transmembrane transporter activity"/>
    <property type="evidence" value="ECO:0007669"/>
    <property type="project" value="InterPro"/>
</dbReference>
<dbReference type="Proteomes" id="UP000887567">
    <property type="component" value="Unplaced"/>
</dbReference>
<evidence type="ECO:0000256" key="11">
    <source>
        <dbReference type="ARBA" id="ARBA00023034"/>
    </source>
</evidence>
<feature type="transmembrane region" description="Helical" evidence="13">
    <location>
        <begin position="350"/>
        <end position="371"/>
    </location>
</feature>
<organism evidence="14 15">
    <name type="scientific">Exaiptasia diaphana</name>
    <name type="common">Tropical sea anemone</name>
    <name type="synonym">Aiptasia pulchella</name>
    <dbReference type="NCBI Taxonomy" id="2652724"/>
    <lineage>
        <taxon>Eukaryota</taxon>
        <taxon>Metazoa</taxon>
        <taxon>Cnidaria</taxon>
        <taxon>Anthozoa</taxon>
        <taxon>Hexacorallia</taxon>
        <taxon>Actiniaria</taxon>
        <taxon>Aiptasiidae</taxon>
        <taxon>Exaiptasia</taxon>
    </lineage>
</organism>
<dbReference type="KEGG" id="epa:110254971"/>
<dbReference type="FunFam" id="1.20.1280.290:FF:000004">
    <property type="entry name" value="Sugar transporter SWEET"/>
    <property type="match status" value="1"/>
</dbReference>
<evidence type="ECO:0000313" key="14">
    <source>
        <dbReference type="EnsemblMetazoa" id="XP_028519771.1"/>
    </source>
</evidence>
<keyword evidence="8 13" id="KW-0812">Transmembrane</keyword>
<dbReference type="Pfam" id="PF03083">
    <property type="entry name" value="MtN3_slv"/>
    <property type="match status" value="3"/>
</dbReference>
<accession>A0A913Z072</accession>
<dbReference type="InterPro" id="IPR047664">
    <property type="entry name" value="SWEET"/>
</dbReference>
<feature type="transmembrane region" description="Helical" evidence="13">
    <location>
        <begin position="232"/>
        <end position="252"/>
    </location>
</feature>
<comment type="subcellular location">
    <subcellularLocation>
        <location evidence="1">Cell membrane</location>
        <topology evidence="1">Multi-pass membrane protein</topology>
    </subcellularLocation>
    <subcellularLocation>
        <location evidence="2">Golgi apparatus membrane</location>
        <topology evidence="2">Multi-pass membrane protein</topology>
    </subcellularLocation>
</comment>
<keyword evidence="15" id="KW-1185">Reference proteome</keyword>
<keyword evidence="12 13" id="KW-0472">Membrane</keyword>
<feature type="transmembrane region" description="Helical" evidence="13">
    <location>
        <begin position="207"/>
        <end position="226"/>
    </location>
</feature>
<feature type="transmembrane region" description="Helical" evidence="13">
    <location>
        <begin position="124"/>
        <end position="149"/>
    </location>
</feature>
<dbReference type="AlphaFoldDB" id="A0A913Z072"/>
<evidence type="ECO:0000256" key="5">
    <source>
        <dbReference type="ARBA" id="ARBA00022448"/>
    </source>
</evidence>
<keyword evidence="7" id="KW-0762">Sugar transport</keyword>
<evidence type="ECO:0000256" key="2">
    <source>
        <dbReference type="ARBA" id="ARBA00004653"/>
    </source>
</evidence>
<feature type="transmembrane region" description="Helical" evidence="13">
    <location>
        <begin position="292"/>
        <end position="312"/>
    </location>
</feature>
<feature type="transmembrane region" description="Helical" evidence="13">
    <location>
        <begin position="161"/>
        <end position="187"/>
    </location>
</feature>
<evidence type="ECO:0000313" key="15">
    <source>
        <dbReference type="Proteomes" id="UP000887567"/>
    </source>
</evidence>
<evidence type="ECO:0000256" key="7">
    <source>
        <dbReference type="ARBA" id="ARBA00022597"/>
    </source>
</evidence>
<dbReference type="GO" id="GO:0000139">
    <property type="term" value="C:Golgi membrane"/>
    <property type="evidence" value="ECO:0007669"/>
    <property type="project" value="UniProtKB-SubCell"/>
</dbReference>
<evidence type="ECO:0000256" key="1">
    <source>
        <dbReference type="ARBA" id="ARBA00004651"/>
    </source>
</evidence>
<sequence>MSLLGFLSWLATLTTIGFYLTGLLDCKKIIDNDGPGAVPFLPFLTSHFCCGLWFAYGVLKADATVKFVNAAGMGLTAIYMVCYISFSKRKSVQFTLIILCGMLAFGLEYYLNRVIRDKHTRTEYLSLACIITTIVMQASPLFTVVSILANARKCPASLVVLVNLFLFIMIIWILSWLATILTIGFFLSGTVTCKAILDKKNTGTVQFLPFLTTLMSCSLWTAYGLMKGDGTIIRVNVVGVLLQVVYMSCFLYYSVNKKTEFKHMSYVAVAGLVVYIYMMKIVDGDIERTSQLGRLCTIVTIVMMGSPLATMAEVIRTKSTETMPFVFAFLVTIQSLVWLCYGIAVHDLNVQLPNGTGVLLGLIQLAMFCIYPSTPPTQRHVVDLA</sequence>
<name>A0A913Z072_EXADI</name>
<evidence type="ECO:0000256" key="9">
    <source>
        <dbReference type="ARBA" id="ARBA00022737"/>
    </source>
</evidence>
<feature type="transmembrane region" description="Helical" evidence="13">
    <location>
        <begin position="324"/>
        <end position="344"/>
    </location>
</feature>
<keyword evidence="6" id="KW-1003">Cell membrane</keyword>